<dbReference type="CDD" id="cd01852">
    <property type="entry name" value="AIG1"/>
    <property type="match status" value="1"/>
</dbReference>
<keyword evidence="3" id="KW-0342">GTP-binding</keyword>
<keyword evidence="2" id="KW-0547">Nucleotide-binding</keyword>
<evidence type="ECO:0000256" key="2">
    <source>
        <dbReference type="ARBA" id="ARBA00022741"/>
    </source>
</evidence>
<evidence type="ECO:0000313" key="5">
    <source>
        <dbReference type="EMBL" id="MED6250610.1"/>
    </source>
</evidence>
<keyword evidence="6" id="KW-1185">Reference proteome</keyword>
<comment type="similarity">
    <text evidence="1">Belongs to the TRAFAC class TrmE-Era-EngA-EngB-Septin-like GTPase superfamily. AIG1/Toc34/Toc159-like paraseptin GTPase family. IAN subfamily.</text>
</comment>
<sequence length="382" mass="44124">MIRTYLSFVFAPSRFPCSLFTSVFLFSFPSWSGILLSLLLSARFSQAGDPVMFDGKSWNRAWLHLMLFSLGGLNCHCQSQSKGFSKQLTLFLVGKTGSGKSSSGNTILGHSYFREEASAESVTKNCERQEQLEGDRNIVVIDSPGVYDTDKTQNKLKENIEQCVKLSVPGPHAFLLVINLKSRFTKEEQDTVKWIQDNFGSAAADYTIVLFTHADLLRGKSVEDYVAGSKQLQRLIDQCGGRYHSLINGQGSNRKQVTELLEKIDQMVKLNGEHYYTNSMYYKAQRELEEEEERAWWEKEERRKKEGRSKYKPECERDRQQEREKRDRKREQNLVLWCRAFKIASKTMIWTKITYLKAVGAVLGFFVEDCELIKHMFSEWDL</sequence>
<name>A0ABU7BKM6_9TELE</name>
<dbReference type="PROSITE" id="PS51720">
    <property type="entry name" value="G_AIG1"/>
    <property type="match status" value="1"/>
</dbReference>
<evidence type="ECO:0000313" key="6">
    <source>
        <dbReference type="Proteomes" id="UP001345963"/>
    </source>
</evidence>
<dbReference type="Proteomes" id="UP001345963">
    <property type="component" value="Unassembled WGS sequence"/>
</dbReference>
<dbReference type="SUPFAM" id="SSF52540">
    <property type="entry name" value="P-loop containing nucleoside triphosphate hydrolases"/>
    <property type="match status" value="1"/>
</dbReference>
<organism evidence="5 6">
    <name type="scientific">Ataeniobius toweri</name>
    <dbReference type="NCBI Taxonomy" id="208326"/>
    <lineage>
        <taxon>Eukaryota</taxon>
        <taxon>Metazoa</taxon>
        <taxon>Chordata</taxon>
        <taxon>Craniata</taxon>
        <taxon>Vertebrata</taxon>
        <taxon>Euteleostomi</taxon>
        <taxon>Actinopterygii</taxon>
        <taxon>Neopterygii</taxon>
        <taxon>Teleostei</taxon>
        <taxon>Neoteleostei</taxon>
        <taxon>Acanthomorphata</taxon>
        <taxon>Ovalentaria</taxon>
        <taxon>Atherinomorphae</taxon>
        <taxon>Cyprinodontiformes</taxon>
        <taxon>Goodeidae</taxon>
        <taxon>Ataeniobius</taxon>
    </lineage>
</organism>
<gene>
    <name evidence="5" type="ORF">ATANTOWER_000584</name>
</gene>
<dbReference type="PANTHER" id="PTHR10903:SF188">
    <property type="entry name" value="GTPASE IMAP FAMILY MEMBER 2-LIKE-RELATED"/>
    <property type="match status" value="1"/>
</dbReference>
<dbReference type="InterPro" id="IPR045058">
    <property type="entry name" value="GIMA/IAN/Toc"/>
</dbReference>
<dbReference type="PANTHER" id="PTHR10903">
    <property type="entry name" value="GTPASE, IMAP FAMILY MEMBER-RELATED"/>
    <property type="match status" value="1"/>
</dbReference>
<evidence type="ECO:0000256" key="3">
    <source>
        <dbReference type="ARBA" id="ARBA00023134"/>
    </source>
</evidence>
<accession>A0ABU7BKM6</accession>
<dbReference type="EMBL" id="JAHUTI010059114">
    <property type="protein sequence ID" value="MED6250610.1"/>
    <property type="molecule type" value="Genomic_DNA"/>
</dbReference>
<proteinExistence type="inferred from homology"/>
<dbReference type="Gene3D" id="3.40.50.300">
    <property type="entry name" value="P-loop containing nucleotide triphosphate hydrolases"/>
    <property type="match status" value="1"/>
</dbReference>
<comment type="caution">
    <text evidence="5">The sequence shown here is derived from an EMBL/GenBank/DDBJ whole genome shotgun (WGS) entry which is preliminary data.</text>
</comment>
<dbReference type="InterPro" id="IPR027417">
    <property type="entry name" value="P-loop_NTPase"/>
</dbReference>
<evidence type="ECO:0000259" key="4">
    <source>
        <dbReference type="PROSITE" id="PS51720"/>
    </source>
</evidence>
<evidence type="ECO:0000256" key="1">
    <source>
        <dbReference type="ARBA" id="ARBA00008535"/>
    </source>
</evidence>
<protein>
    <recommendedName>
        <fullName evidence="4">AIG1-type G domain-containing protein</fullName>
    </recommendedName>
</protein>
<dbReference type="Pfam" id="PF04548">
    <property type="entry name" value="AIG1"/>
    <property type="match status" value="1"/>
</dbReference>
<reference evidence="5 6" key="1">
    <citation type="submission" date="2021-07" db="EMBL/GenBank/DDBJ databases">
        <authorList>
            <person name="Palmer J.M."/>
        </authorList>
    </citation>
    <scope>NUCLEOTIDE SEQUENCE [LARGE SCALE GENOMIC DNA]</scope>
    <source>
        <strain evidence="5 6">AT_MEX2019</strain>
        <tissue evidence="5">Muscle</tissue>
    </source>
</reference>
<dbReference type="InterPro" id="IPR006703">
    <property type="entry name" value="G_AIG1"/>
</dbReference>
<feature type="domain" description="AIG1-type G" evidence="4">
    <location>
        <begin position="85"/>
        <end position="285"/>
    </location>
</feature>